<keyword evidence="5 7" id="KW-1133">Transmembrane helix</keyword>
<evidence type="ECO:0000259" key="9">
    <source>
        <dbReference type="PROSITE" id="PS50928"/>
    </source>
</evidence>
<comment type="caution">
    <text evidence="10">The sequence shown here is derived from an EMBL/GenBank/DDBJ whole genome shotgun (WGS) entry which is preliminary data.</text>
</comment>
<dbReference type="InterPro" id="IPR000515">
    <property type="entry name" value="MetI-like"/>
</dbReference>
<dbReference type="Gene3D" id="1.10.3720.10">
    <property type="entry name" value="MetI-like"/>
    <property type="match status" value="1"/>
</dbReference>
<dbReference type="InterPro" id="IPR025966">
    <property type="entry name" value="OppC_N"/>
</dbReference>
<dbReference type="Pfam" id="PF00528">
    <property type="entry name" value="BPD_transp_1"/>
    <property type="match status" value="1"/>
</dbReference>
<dbReference type="EMBL" id="BONX01000028">
    <property type="protein sequence ID" value="GIG97675.1"/>
    <property type="molecule type" value="Genomic_DNA"/>
</dbReference>
<gene>
    <name evidence="10" type="ORF">Pma05_42480</name>
</gene>
<evidence type="ECO:0000313" key="10">
    <source>
        <dbReference type="EMBL" id="GIG97675.1"/>
    </source>
</evidence>
<feature type="transmembrane region" description="Helical" evidence="7">
    <location>
        <begin position="143"/>
        <end position="167"/>
    </location>
</feature>
<evidence type="ECO:0000256" key="2">
    <source>
        <dbReference type="ARBA" id="ARBA00022448"/>
    </source>
</evidence>
<feature type="transmembrane region" description="Helical" evidence="7">
    <location>
        <begin position="269"/>
        <end position="299"/>
    </location>
</feature>
<evidence type="ECO:0000313" key="11">
    <source>
        <dbReference type="Proteomes" id="UP000621500"/>
    </source>
</evidence>
<dbReference type="CDD" id="cd06261">
    <property type="entry name" value="TM_PBP2"/>
    <property type="match status" value="1"/>
</dbReference>
<feature type="domain" description="ABC transmembrane type-1" evidence="9">
    <location>
        <begin position="139"/>
        <end position="341"/>
    </location>
</feature>
<evidence type="ECO:0000256" key="6">
    <source>
        <dbReference type="ARBA" id="ARBA00023136"/>
    </source>
</evidence>
<keyword evidence="2 7" id="KW-0813">Transport</keyword>
<keyword evidence="11" id="KW-1185">Reference proteome</keyword>
<feature type="transmembrane region" description="Helical" evidence="7">
    <location>
        <begin position="174"/>
        <end position="195"/>
    </location>
</feature>
<dbReference type="InterPro" id="IPR050366">
    <property type="entry name" value="BP-dependent_transpt_permease"/>
</dbReference>
<feature type="transmembrane region" description="Helical" evidence="7">
    <location>
        <begin position="66"/>
        <end position="88"/>
    </location>
</feature>
<comment type="subcellular location">
    <subcellularLocation>
        <location evidence="1 7">Cell membrane</location>
        <topology evidence="1 7">Multi-pass membrane protein</topology>
    </subcellularLocation>
</comment>
<organism evidence="10 11">
    <name type="scientific">Plantactinospora mayteni</name>
    <dbReference type="NCBI Taxonomy" id="566021"/>
    <lineage>
        <taxon>Bacteria</taxon>
        <taxon>Bacillati</taxon>
        <taxon>Actinomycetota</taxon>
        <taxon>Actinomycetes</taxon>
        <taxon>Micromonosporales</taxon>
        <taxon>Micromonosporaceae</taxon>
        <taxon>Plantactinospora</taxon>
    </lineage>
</organism>
<dbReference type="SUPFAM" id="SSF161098">
    <property type="entry name" value="MetI-like"/>
    <property type="match status" value="1"/>
</dbReference>
<sequence length="354" mass="37821">MSEQQMAAQAGAVAAAGVDPVSPGPADTPDGGTPPDGSATKAAGAGEIVGWSPGQLAWRRLRRDRVALLSGGVLVFFVLLAAAAPLVARLYGKGPEDRFPERLDRNGFPLGYAGVSGEHWFGIQPGIGRDIFIQVVYGLRTSLMIAFTAAVLTIALGVVVGIVAGYVGGWVDAVVTWVIDLALAFPFYIFCFAFVPLAVNQFYGPRDEVASWFRPALLVLIFVLFNWTISARLVRGQVLSLREREFVEAARASGAGLGHILFRQLLPNLWAPILVTFSLNVPALITAEAALSFLGIGVLEPTPDLGRLINDSVRFIRDVPSFTIVGGTTLFLLVLAFNLFGDSLRDALDPKSSR</sequence>
<dbReference type="PROSITE" id="PS50928">
    <property type="entry name" value="ABC_TM1"/>
    <property type="match status" value="1"/>
</dbReference>
<dbReference type="Proteomes" id="UP000621500">
    <property type="component" value="Unassembled WGS sequence"/>
</dbReference>
<dbReference type="PANTHER" id="PTHR43386:SF1">
    <property type="entry name" value="D,D-DIPEPTIDE TRANSPORT SYSTEM PERMEASE PROTEIN DDPC-RELATED"/>
    <property type="match status" value="1"/>
</dbReference>
<accession>A0ABQ4ESN3</accession>
<evidence type="ECO:0000256" key="4">
    <source>
        <dbReference type="ARBA" id="ARBA00022692"/>
    </source>
</evidence>
<evidence type="ECO:0000256" key="5">
    <source>
        <dbReference type="ARBA" id="ARBA00022989"/>
    </source>
</evidence>
<feature type="transmembrane region" description="Helical" evidence="7">
    <location>
        <begin position="319"/>
        <end position="341"/>
    </location>
</feature>
<feature type="compositionally biased region" description="Low complexity" evidence="8">
    <location>
        <begin position="1"/>
        <end position="40"/>
    </location>
</feature>
<dbReference type="Pfam" id="PF12911">
    <property type="entry name" value="OppC_N"/>
    <property type="match status" value="1"/>
</dbReference>
<feature type="transmembrane region" description="Helical" evidence="7">
    <location>
        <begin position="215"/>
        <end position="234"/>
    </location>
</feature>
<keyword evidence="3" id="KW-1003">Cell membrane</keyword>
<feature type="region of interest" description="Disordered" evidence="8">
    <location>
        <begin position="1"/>
        <end position="44"/>
    </location>
</feature>
<evidence type="ECO:0000256" key="8">
    <source>
        <dbReference type="SAM" id="MobiDB-lite"/>
    </source>
</evidence>
<comment type="similarity">
    <text evidence="7">Belongs to the binding-protein-dependent transport system permease family.</text>
</comment>
<evidence type="ECO:0000256" key="3">
    <source>
        <dbReference type="ARBA" id="ARBA00022475"/>
    </source>
</evidence>
<dbReference type="RefSeq" id="WP_239312769.1">
    <property type="nucleotide sequence ID" value="NZ_BAAAZQ010000013.1"/>
</dbReference>
<evidence type="ECO:0000256" key="1">
    <source>
        <dbReference type="ARBA" id="ARBA00004651"/>
    </source>
</evidence>
<reference evidence="10 11" key="1">
    <citation type="submission" date="2021-01" db="EMBL/GenBank/DDBJ databases">
        <title>Whole genome shotgun sequence of Plantactinospora mayteni NBRC 109088.</title>
        <authorList>
            <person name="Komaki H."/>
            <person name="Tamura T."/>
        </authorList>
    </citation>
    <scope>NUCLEOTIDE SEQUENCE [LARGE SCALE GENOMIC DNA]</scope>
    <source>
        <strain evidence="10 11">NBRC 109088</strain>
    </source>
</reference>
<protein>
    <submittedName>
        <fullName evidence="10">Peptide ABC transporter permease</fullName>
    </submittedName>
</protein>
<keyword evidence="6 7" id="KW-0472">Membrane</keyword>
<keyword evidence="4 7" id="KW-0812">Transmembrane</keyword>
<dbReference type="PANTHER" id="PTHR43386">
    <property type="entry name" value="OLIGOPEPTIDE TRANSPORT SYSTEM PERMEASE PROTEIN APPC"/>
    <property type="match status" value="1"/>
</dbReference>
<evidence type="ECO:0000256" key="7">
    <source>
        <dbReference type="RuleBase" id="RU363032"/>
    </source>
</evidence>
<proteinExistence type="inferred from homology"/>
<dbReference type="InterPro" id="IPR035906">
    <property type="entry name" value="MetI-like_sf"/>
</dbReference>
<name>A0ABQ4ESN3_9ACTN</name>